<dbReference type="AlphaFoldDB" id="A0A1M6G7V3"/>
<dbReference type="InterPro" id="IPR010064">
    <property type="entry name" value="HK97-gp10_tail"/>
</dbReference>
<dbReference type="EMBL" id="FQYW01000027">
    <property type="protein sequence ID" value="SHJ06041.1"/>
    <property type="molecule type" value="Genomic_DNA"/>
</dbReference>
<protein>
    <submittedName>
        <fullName evidence="1">Phage protein, HK97 gp10 family</fullName>
    </submittedName>
</protein>
<accession>A0A1M6G7V3</accession>
<organism evidence="1 2">
    <name type="scientific">Anaerovibrio lipolyticus DSM 3074</name>
    <dbReference type="NCBI Taxonomy" id="1120997"/>
    <lineage>
        <taxon>Bacteria</taxon>
        <taxon>Bacillati</taxon>
        <taxon>Bacillota</taxon>
        <taxon>Negativicutes</taxon>
        <taxon>Selenomonadales</taxon>
        <taxon>Selenomonadaceae</taxon>
        <taxon>Anaerovibrio</taxon>
    </lineage>
</organism>
<name>A0A1M6G7V3_9FIRM</name>
<reference evidence="1 2" key="1">
    <citation type="submission" date="2016-11" db="EMBL/GenBank/DDBJ databases">
        <authorList>
            <person name="Jaros S."/>
            <person name="Januszkiewicz K."/>
            <person name="Wedrychowicz H."/>
        </authorList>
    </citation>
    <scope>NUCLEOTIDE SEQUENCE [LARGE SCALE GENOMIC DNA]</scope>
    <source>
        <strain evidence="1 2">DSM 3074</strain>
    </source>
</reference>
<dbReference type="Proteomes" id="UP000191240">
    <property type="component" value="Unassembled WGS sequence"/>
</dbReference>
<evidence type="ECO:0000313" key="1">
    <source>
        <dbReference type="EMBL" id="SHJ06041.1"/>
    </source>
</evidence>
<evidence type="ECO:0000313" key="2">
    <source>
        <dbReference type="Proteomes" id="UP000191240"/>
    </source>
</evidence>
<sequence length="118" mass="13486">MAKQKFLDNTTLKLISEKVSEKTKEALKESAELLVNEAKSRCPVDSGRLRDSIHAVKRKGGVKYQVVADAKDDQGRYYGRIVEYSPKINRPFMYPAMDSLREQIKDKLINAVRDGLKR</sequence>
<gene>
    <name evidence="1" type="ORF">SAMN02745671_02559</name>
</gene>
<dbReference type="Pfam" id="PF04883">
    <property type="entry name" value="HK97-gp10_like"/>
    <property type="match status" value="1"/>
</dbReference>
<dbReference type="NCBIfam" id="TIGR01725">
    <property type="entry name" value="phge_HK97_gp10"/>
    <property type="match status" value="1"/>
</dbReference>
<proteinExistence type="predicted"/>
<dbReference type="RefSeq" id="WP_234985372.1">
    <property type="nucleotide sequence ID" value="NZ_FQYW01000027.1"/>
</dbReference>